<dbReference type="EnsemblMetazoa" id="XM_019904779.1">
    <property type="protein sequence ID" value="XP_019760338.1"/>
    <property type="gene ID" value="LOC109537851"/>
</dbReference>
<sequence length="148" mass="17368">MDFILDRYFDQRKVRGKTLQTDDRQCLTISLNMQYEFPQVISRVFFAILIMSLVAVNAKPPHYQENTQGLNADQESTLNNVLDSGLRPWQLELFAQRMAELNQLSQMNNNLNGQEYGTFDRALRSGNEIKRQSRYRLCYFNPVSCFKK</sequence>
<protein>
    <recommendedName>
        <fullName evidence="3">Allatostatin C</fullName>
    </recommendedName>
</protein>
<name>A0AAR5PH14_DENPD</name>
<evidence type="ECO:0000313" key="2">
    <source>
        <dbReference type="Proteomes" id="UP000019118"/>
    </source>
</evidence>
<evidence type="ECO:0000313" key="1">
    <source>
        <dbReference type="EnsemblMetazoa" id="XP_019760338.1"/>
    </source>
</evidence>
<reference evidence="1" key="2">
    <citation type="submission" date="2024-08" db="UniProtKB">
        <authorList>
            <consortium name="EnsemblMetazoa"/>
        </authorList>
    </citation>
    <scope>IDENTIFICATION</scope>
</reference>
<keyword evidence="2" id="KW-1185">Reference proteome</keyword>
<dbReference type="Proteomes" id="UP000019118">
    <property type="component" value="Unassembled WGS sequence"/>
</dbReference>
<proteinExistence type="predicted"/>
<organism evidence="1 2">
    <name type="scientific">Dendroctonus ponderosae</name>
    <name type="common">Mountain pine beetle</name>
    <dbReference type="NCBI Taxonomy" id="77166"/>
    <lineage>
        <taxon>Eukaryota</taxon>
        <taxon>Metazoa</taxon>
        <taxon>Ecdysozoa</taxon>
        <taxon>Arthropoda</taxon>
        <taxon>Hexapoda</taxon>
        <taxon>Insecta</taxon>
        <taxon>Pterygota</taxon>
        <taxon>Neoptera</taxon>
        <taxon>Endopterygota</taxon>
        <taxon>Coleoptera</taxon>
        <taxon>Polyphaga</taxon>
        <taxon>Cucujiformia</taxon>
        <taxon>Curculionidae</taxon>
        <taxon>Scolytinae</taxon>
        <taxon>Dendroctonus</taxon>
    </lineage>
</organism>
<dbReference type="GeneID" id="109537851"/>
<dbReference type="KEGG" id="dpa:109537851"/>
<reference evidence="2" key="1">
    <citation type="journal article" date="2013" name="Genome Biol.">
        <title>Draft genome of the mountain pine beetle, Dendroctonus ponderosae Hopkins, a major forest pest.</title>
        <authorList>
            <person name="Keeling C.I."/>
            <person name="Yuen M.M."/>
            <person name="Liao N.Y."/>
            <person name="Docking T.R."/>
            <person name="Chan S.K."/>
            <person name="Taylor G.A."/>
            <person name="Palmquist D.L."/>
            <person name="Jackman S.D."/>
            <person name="Nguyen A."/>
            <person name="Li M."/>
            <person name="Henderson H."/>
            <person name="Janes J.K."/>
            <person name="Zhao Y."/>
            <person name="Pandoh P."/>
            <person name="Moore R."/>
            <person name="Sperling F.A."/>
            <person name="Huber D.P."/>
            <person name="Birol I."/>
            <person name="Jones S.J."/>
            <person name="Bohlmann J."/>
        </authorList>
    </citation>
    <scope>NUCLEOTIDE SEQUENCE</scope>
</reference>
<evidence type="ECO:0008006" key="3">
    <source>
        <dbReference type="Google" id="ProtNLM"/>
    </source>
</evidence>
<accession>A0AAR5PH14</accession>
<dbReference type="CTD" id="34537"/>
<dbReference type="AlphaFoldDB" id="A0AAR5PH14"/>